<evidence type="ECO:0000256" key="6">
    <source>
        <dbReference type="ARBA" id="ARBA00022927"/>
    </source>
</evidence>
<evidence type="ECO:0000256" key="1">
    <source>
        <dbReference type="ARBA" id="ARBA00004389"/>
    </source>
</evidence>
<name>L1LCJ9_THEEQ</name>
<comment type="subcellular location">
    <subcellularLocation>
        <location evidence="1">Endoplasmic reticulum membrane</location>
        <topology evidence="1">Single-pass membrane protein</topology>
    </subcellularLocation>
</comment>
<evidence type="ECO:0000313" key="12">
    <source>
        <dbReference type="Proteomes" id="UP000031512"/>
    </source>
</evidence>
<dbReference type="Gene3D" id="1.20.5.820">
    <property type="entry name" value="Preprotein translocase SecE subunit"/>
    <property type="match status" value="1"/>
</dbReference>
<dbReference type="Pfam" id="PF00584">
    <property type="entry name" value="SecE"/>
    <property type="match status" value="1"/>
</dbReference>
<evidence type="ECO:0000313" key="11">
    <source>
        <dbReference type="EMBL" id="EKX72883.1"/>
    </source>
</evidence>
<dbReference type="eggNOG" id="KOG3498">
    <property type="taxonomic scope" value="Eukaryota"/>
</dbReference>
<keyword evidence="4 10" id="KW-0812">Transmembrane</keyword>
<keyword evidence="6" id="KW-0653">Protein transport</keyword>
<dbReference type="GO" id="GO:0008320">
    <property type="term" value="F:protein transmembrane transporter activity"/>
    <property type="evidence" value="ECO:0007669"/>
    <property type="project" value="InterPro"/>
</dbReference>
<keyword evidence="5" id="KW-0256">Endoplasmic reticulum</keyword>
<dbReference type="SUPFAM" id="SSF103456">
    <property type="entry name" value="Preprotein translocase SecE subunit"/>
    <property type="match status" value="1"/>
</dbReference>
<evidence type="ECO:0000256" key="9">
    <source>
        <dbReference type="ARBA" id="ARBA00023136"/>
    </source>
</evidence>
<dbReference type="InterPro" id="IPR001901">
    <property type="entry name" value="Translocase_SecE/Sec61-g"/>
</dbReference>
<comment type="similarity">
    <text evidence="2">Belongs to the SecE/SEC61-gamma family.</text>
</comment>
<dbReference type="GO" id="GO:0005789">
    <property type="term" value="C:endoplasmic reticulum membrane"/>
    <property type="evidence" value="ECO:0007669"/>
    <property type="project" value="UniProtKB-SubCell"/>
</dbReference>
<sequence length="85" mass="9669">MKLQLPKFLLDTSNPAGYSVRVVIDFVNGSTRLVRKCTKPDRKEYMRILNACGVGFLIMGFIGYFVKLLFIPVNNILVDMLVLRS</sequence>
<dbReference type="Proteomes" id="UP000031512">
    <property type="component" value="Unassembled WGS sequence"/>
</dbReference>
<evidence type="ECO:0000256" key="5">
    <source>
        <dbReference type="ARBA" id="ARBA00022824"/>
    </source>
</evidence>
<proteinExistence type="inferred from homology"/>
<keyword evidence="3" id="KW-0813">Transport</keyword>
<reference evidence="11 12" key="1">
    <citation type="journal article" date="2012" name="BMC Genomics">
        <title>Comparative genomic analysis and phylogenetic position of Theileria equi.</title>
        <authorList>
            <person name="Kappmeyer L.S."/>
            <person name="Thiagarajan M."/>
            <person name="Herndon D.R."/>
            <person name="Ramsay J.D."/>
            <person name="Caler E."/>
            <person name="Djikeng A."/>
            <person name="Gillespie J.J."/>
            <person name="Lau A.O."/>
            <person name="Roalson E.H."/>
            <person name="Silva J.C."/>
            <person name="Silva M.G."/>
            <person name="Suarez C.E."/>
            <person name="Ueti M.W."/>
            <person name="Nene V.M."/>
            <person name="Mealey R.H."/>
            <person name="Knowles D.P."/>
            <person name="Brayton K.A."/>
        </authorList>
    </citation>
    <scope>NUCLEOTIDE SEQUENCE [LARGE SCALE GENOMIC DNA]</scope>
    <source>
        <strain evidence="11 12">WA</strain>
    </source>
</reference>
<accession>L1LCJ9</accession>
<keyword evidence="9 10" id="KW-0472">Membrane</keyword>
<dbReference type="KEGG" id="beq:BEWA_014420"/>
<feature type="transmembrane region" description="Helical" evidence="10">
    <location>
        <begin position="48"/>
        <end position="71"/>
    </location>
</feature>
<gene>
    <name evidence="11" type="ORF">BEWA_014420</name>
</gene>
<keyword evidence="8" id="KW-0811">Translocation</keyword>
<evidence type="ECO:0000256" key="8">
    <source>
        <dbReference type="ARBA" id="ARBA00023010"/>
    </source>
</evidence>
<evidence type="ECO:0000256" key="3">
    <source>
        <dbReference type="ARBA" id="ARBA00022448"/>
    </source>
</evidence>
<dbReference type="VEuPathDB" id="PiroplasmaDB:BEWA_014420"/>
<protein>
    <submittedName>
        <fullName evidence="11">Protein translocation complex gamma subunit, putative</fullName>
    </submittedName>
</protein>
<keyword evidence="7 10" id="KW-1133">Transmembrane helix</keyword>
<dbReference type="STRING" id="1537102.L1LCJ9"/>
<evidence type="ECO:0000256" key="10">
    <source>
        <dbReference type="SAM" id="Phobius"/>
    </source>
</evidence>
<dbReference type="RefSeq" id="XP_004832335.1">
    <property type="nucleotide sequence ID" value="XM_004832278.1"/>
</dbReference>
<dbReference type="PANTHER" id="PTHR12309">
    <property type="entry name" value="SEC61 GAMMA SUBUNIT"/>
    <property type="match status" value="1"/>
</dbReference>
<dbReference type="GO" id="GO:0006605">
    <property type="term" value="P:protein targeting"/>
    <property type="evidence" value="ECO:0007669"/>
    <property type="project" value="InterPro"/>
</dbReference>
<dbReference type="GO" id="GO:0006886">
    <property type="term" value="P:intracellular protein transport"/>
    <property type="evidence" value="ECO:0007669"/>
    <property type="project" value="InterPro"/>
</dbReference>
<evidence type="ECO:0000256" key="7">
    <source>
        <dbReference type="ARBA" id="ARBA00022989"/>
    </source>
</evidence>
<dbReference type="NCBIfam" id="TIGR00327">
    <property type="entry name" value="secE_euk_arch"/>
    <property type="match status" value="1"/>
</dbReference>
<dbReference type="InterPro" id="IPR023391">
    <property type="entry name" value="Prot_translocase_SecE_dom_sf"/>
</dbReference>
<organism evidence="11 12">
    <name type="scientific">Theileria equi strain WA</name>
    <dbReference type="NCBI Taxonomy" id="1537102"/>
    <lineage>
        <taxon>Eukaryota</taxon>
        <taxon>Sar</taxon>
        <taxon>Alveolata</taxon>
        <taxon>Apicomplexa</taxon>
        <taxon>Aconoidasida</taxon>
        <taxon>Piroplasmida</taxon>
        <taxon>Theileriidae</taxon>
        <taxon>Theileria</taxon>
    </lineage>
</organism>
<comment type="caution">
    <text evidence="11">The sequence shown here is derived from an EMBL/GenBank/DDBJ whole genome shotgun (WGS) entry which is preliminary data.</text>
</comment>
<dbReference type="AlphaFoldDB" id="L1LCJ9"/>
<dbReference type="EMBL" id="ACOU01000004">
    <property type="protein sequence ID" value="EKX72883.1"/>
    <property type="molecule type" value="Genomic_DNA"/>
</dbReference>
<dbReference type="OrthoDB" id="2401875at2759"/>
<evidence type="ECO:0000256" key="4">
    <source>
        <dbReference type="ARBA" id="ARBA00022692"/>
    </source>
</evidence>
<dbReference type="GeneID" id="15804518"/>
<keyword evidence="12" id="KW-1185">Reference proteome</keyword>
<dbReference type="HAMAP" id="MF_00422">
    <property type="entry name" value="SecE"/>
    <property type="match status" value="1"/>
</dbReference>
<dbReference type="InterPro" id="IPR008158">
    <property type="entry name" value="Translocase_Sec61-g"/>
</dbReference>
<evidence type="ECO:0000256" key="2">
    <source>
        <dbReference type="ARBA" id="ARBA00008274"/>
    </source>
</evidence>